<dbReference type="GO" id="GO:0000014">
    <property type="term" value="F:single-stranded DNA endodeoxyribonuclease activity"/>
    <property type="evidence" value="ECO:0007669"/>
    <property type="project" value="TreeGrafter"/>
</dbReference>
<feature type="domain" description="Mos1 transposase HTH" evidence="1">
    <location>
        <begin position="5"/>
        <end position="54"/>
    </location>
</feature>
<dbReference type="Gene3D" id="1.10.10.1450">
    <property type="match status" value="1"/>
</dbReference>
<dbReference type="GO" id="GO:0006303">
    <property type="term" value="P:double-strand break repair via nonhomologous end joining"/>
    <property type="evidence" value="ECO:0007669"/>
    <property type="project" value="TreeGrafter"/>
</dbReference>
<dbReference type="PANTHER" id="PTHR46060:SF2">
    <property type="entry name" value="HISTONE-LYSINE N-METHYLTRANSFERASE SETMAR"/>
    <property type="match status" value="1"/>
</dbReference>
<dbReference type="GO" id="GO:0015074">
    <property type="term" value="P:DNA integration"/>
    <property type="evidence" value="ECO:0007669"/>
    <property type="project" value="TreeGrafter"/>
</dbReference>
<keyword evidence="2" id="KW-1185">Reference proteome</keyword>
<dbReference type="GO" id="GO:0044547">
    <property type="term" value="F:DNA topoisomerase binding"/>
    <property type="evidence" value="ECO:0007669"/>
    <property type="project" value="TreeGrafter"/>
</dbReference>
<dbReference type="GO" id="GO:0046975">
    <property type="term" value="F:histone H3K36 methyltransferase activity"/>
    <property type="evidence" value="ECO:0007669"/>
    <property type="project" value="TreeGrafter"/>
</dbReference>
<evidence type="ECO:0000313" key="2">
    <source>
        <dbReference type="Proteomes" id="UP000095283"/>
    </source>
</evidence>
<sequence>MATAKVHLRHCILYEFQQGRNATEACRNLLKVFGEGSVSDRTCRRWFERFGTGDFDLYDKLRSGRPSLIDDDVVKTMLEQDPFLTTSEIAERLNSAQQTISDHIRKIGLKNLDDRVVICTSLLARNKIEPFLNRMITGDEKWITYESIVRQKAYCEPGQPSPSTSQPNLTLNKRMLCIWWDIRGPIHYELLEPNERLNSEKYCQQLENLKIAVQERGRRCSIGRTSYCIMIMPGHMLLRGLVKKLQN</sequence>
<protein>
    <submittedName>
        <fullName evidence="3">HTH_48 domain-containing protein</fullName>
    </submittedName>
</protein>
<name>A0A1I7X3J6_HETBA</name>
<dbReference type="InterPro" id="IPR001888">
    <property type="entry name" value="Transposase_1"/>
</dbReference>
<dbReference type="GO" id="GO:0003690">
    <property type="term" value="F:double-stranded DNA binding"/>
    <property type="evidence" value="ECO:0007669"/>
    <property type="project" value="TreeGrafter"/>
</dbReference>
<dbReference type="InterPro" id="IPR052709">
    <property type="entry name" value="Transposase-MT_Hybrid"/>
</dbReference>
<dbReference type="GO" id="GO:0035861">
    <property type="term" value="C:site of double-strand break"/>
    <property type="evidence" value="ECO:0007669"/>
    <property type="project" value="TreeGrafter"/>
</dbReference>
<dbReference type="InterPro" id="IPR041426">
    <property type="entry name" value="Mos1_HTH"/>
</dbReference>
<dbReference type="GO" id="GO:0044774">
    <property type="term" value="P:mitotic DNA integrity checkpoint signaling"/>
    <property type="evidence" value="ECO:0007669"/>
    <property type="project" value="TreeGrafter"/>
</dbReference>
<dbReference type="Gene3D" id="3.30.420.10">
    <property type="entry name" value="Ribonuclease H-like superfamily/Ribonuclease H"/>
    <property type="match status" value="1"/>
</dbReference>
<organism evidence="2 3">
    <name type="scientific">Heterorhabditis bacteriophora</name>
    <name type="common">Entomopathogenic nematode worm</name>
    <dbReference type="NCBI Taxonomy" id="37862"/>
    <lineage>
        <taxon>Eukaryota</taxon>
        <taxon>Metazoa</taxon>
        <taxon>Ecdysozoa</taxon>
        <taxon>Nematoda</taxon>
        <taxon>Chromadorea</taxon>
        <taxon>Rhabditida</taxon>
        <taxon>Rhabditina</taxon>
        <taxon>Rhabditomorpha</taxon>
        <taxon>Strongyloidea</taxon>
        <taxon>Heterorhabditidae</taxon>
        <taxon>Heterorhabditis</taxon>
    </lineage>
</organism>
<evidence type="ECO:0000259" key="1">
    <source>
        <dbReference type="Pfam" id="PF17906"/>
    </source>
</evidence>
<dbReference type="WBParaSite" id="Hba_12038">
    <property type="protein sequence ID" value="Hba_12038"/>
    <property type="gene ID" value="Hba_12038"/>
</dbReference>
<dbReference type="Pfam" id="PF01359">
    <property type="entry name" value="Transposase_1"/>
    <property type="match status" value="1"/>
</dbReference>
<dbReference type="InterPro" id="IPR036388">
    <property type="entry name" value="WH-like_DNA-bd_sf"/>
</dbReference>
<dbReference type="AlphaFoldDB" id="A0A1I7X3J6"/>
<proteinExistence type="predicted"/>
<dbReference type="GO" id="GO:0005634">
    <property type="term" value="C:nucleus"/>
    <property type="evidence" value="ECO:0007669"/>
    <property type="project" value="TreeGrafter"/>
</dbReference>
<dbReference type="GO" id="GO:0042800">
    <property type="term" value="F:histone H3K4 methyltransferase activity"/>
    <property type="evidence" value="ECO:0007669"/>
    <property type="project" value="TreeGrafter"/>
</dbReference>
<dbReference type="InterPro" id="IPR036397">
    <property type="entry name" value="RNaseH_sf"/>
</dbReference>
<dbReference type="GO" id="GO:0000793">
    <property type="term" value="C:condensed chromosome"/>
    <property type="evidence" value="ECO:0007669"/>
    <property type="project" value="TreeGrafter"/>
</dbReference>
<dbReference type="GO" id="GO:0000729">
    <property type="term" value="P:DNA double-strand break processing"/>
    <property type="evidence" value="ECO:0007669"/>
    <property type="project" value="TreeGrafter"/>
</dbReference>
<dbReference type="Proteomes" id="UP000095283">
    <property type="component" value="Unplaced"/>
</dbReference>
<accession>A0A1I7X3J6</accession>
<reference evidence="3" key="1">
    <citation type="submission" date="2016-11" db="UniProtKB">
        <authorList>
            <consortium name="WormBaseParasite"/>
        </authorList>
    </citation>
    <scope>IDENTIFICATION</scope>
</reference>
<dbReference type="Pfam" id="PF17906">
    <property type="entry name" value="HTH_48"/>
    <property type="match status" value="1"/>
</dbReference>
<evidence type="ECO:0000313" key="3">
    <source>
        <dbReference type="WBParaSite" id="Hba_12038"/>
    </source>
</evidence>
<dbReference type="Gene3D" id="1.10.10.10">
    <property type="entry name" value="Winged helix-like DNA-binding domain superfamily/Winged helix DNA-binding domain"/>
    <property type="match status" value="1"/>
</dbReference>
<dbReference type="GO" id="GO:0031297">
    <property type="term" value="P:replication fork processing"/>
    <property type="evidence" value="ECO:0007669"/>
    <property type="project" value="TreeGrafter"/>
</dbReference>
<dbReference type="PANTHER" id="PTHR46060">
    <property type="entry name" value="MARINER MOS1 TRANSPOSASE-LIKE PROTEIN"/>
    <property type="match status" value="1"/>
</dbReference>
<dbReference type="GO" id="GO:0003697">
    <property type="term" value="F:single-stranded DNA binding"/>
    <property type="evidence" value="ECO:0007669"/>
    <property type="project" value="TreeGrafter"/>
</dbReference>